<sequence length="289" mass="31218">MRELARALGPGVVSSSRIHDAFTKPRLPTWGLVEMLVTELGSRTPGADAAVEVKRFHALWDVAAEADSLPQAADEPGQVQEAAPSMLQAATGTDAFAFGRPVPSTLLLADIARFNGHDDVEQGYMRRMLSNLLDRVAEAAGIDPAARRRMDQGDGFLELIDAAVPMTNLLRTVLGVVPTELRTLNRLASDSVQLRPRLVLATGNVSMDGHGWTGAALNDACRLLDADAVRAALHDRTDNYVLCVSDAVYWTTVSQNHPGISTVEFHEIGVQTKNGSMRAWLHQPLSAHT</sequence>
<reference evidence="1" key="1">
    <citation type="submission" date="2024-05" db="EMBL/GenBank/DDBJ databases">
        <title>Whole genome shotgun sequence of Streptomyces hydrogenans NBRC 13475.</title>
        <authorList>
            <person name="Komaki H."/>
            <person name="Tamura T."/>
        </authorList>
    </citation>
    <scope>NUCLEOTIDE SEQUENCE</scope>
    <source>
        <strain evidence="1">NBRC 13475</strain>
    </source>
</reference>
<name>A0ABQ3PQ50_9ACTN</name>
<evidence type="ECO:0000313" key="1">
    <source>
        <dbReference type="EMBL" id="GHI27138.1"/>
    </source>
</evidence>
<protein>
    <recommendedName>
        <fullName evidence="3">Guanylate cyclase domain-containing protein</fullName>
    </recommendedName>
</protein>
<proteinExistence type="predicted"/>
<organism evidence="1 2">
    <name type="scientific">Streptomyces hydrogenans</name>
    <dbReference type="NCBI Taxonomy" id="1873719"/>
    <lineage>
        <taxon>Bacteria</taxon>
        <taxon>Bacillati</taxon>
        <taxon>Actinomycetota</taxon>
        <taxon>Actinomycetes</taxon>
        <taxon>Kitasatosporales</taxon>
        <taxon>Streptomycetaceae</taxon>
        <taxon>Streptomyces</taxon>
    </lineage>
</organism>
<dbReference type="EMBL" id="BNDW01000117">
    <property type="protein sequence ID" value="GHI27138.1"/>
    <property type="molecule type" value="Genomic_DNA"/>
</dbReference>
<evidence type="ECO:0000313" key="2">
    <source>
        <dbReference type="Proteomes" id="UP001052739"/>
    </source>
</evidence>
<evidence type="ECO:0008006" key="3">
    <source>
        <dbReference type="Google" id="ProtNLM"/>
    </source>
</evidence>
<keyword evidence="2" id="KW-1185">Reference proteome</keyword>
<accession>A0ABQ3PQ50</accession>
<gene>
    <name evidence="1" type="ORF">Shyd_85090</name>
</gene>
<dbReference type="RefSeq" id="WP_190224493.1">
    <property type="nucleotide sequence ID" value="NZ_BNBS01000061.1"/>
</dbReference>
<dbReference type="Proteomes" id="UP001052739">
    <property type="component" value="Unassembled WGS sequence"/>
</dbReference>
<comment type="caution">
    <text evidence="1">The sequence shown here is derived from an EMBL/GenBank/DDBJ whole genome shotgun (WGS) entry which is preliminary data.</text>
</comment>